<comment type="caution">
    <text evidence="2">The sequence shown here is derived from an EMBL/GenBank/DDBJ whole genome shotgun (WGS) entry which is preliminary data.</text>
</comment>
<protein>
    <submittedName>
        <fullName evidence="2">FeoB-associated Cys-rich membrane protein</fullName>
    </submittedName>
</protein>
<reference evidence="2" key="2">
    <citation type="submission" date="2021-04" db="EMBL/GenBank/DDBJ databases">
        <authorList>
            <person name="Gilroy R."/>
        </authorList>
    </citation>
    <scope>NUCLEOTIDE SEQUENCE</scope>
    <source>
        <strain evidence="2">MalCec1-1739</strain>
    </source>
</reference>
<organism evidence="2 3">
    <name type="scientific">Candidatus Avibacteroides avistercoris</name>
    <dbReference type="NCBI Taxonomy" id="2840690"/>
    <lineage>
        <taxon>Bacteria</taxon>
        <taxon>Pseudomonadati</taxon>
        <taxon>Bacteroidota</taxon>
        <taxon>Bacteroidia</taxon>
        <taxon>Bacteroidales</taxon>
        <taxon>Bacteroidaceae</taxon>
        <taxon>Bacteroidaceae incertae sedis</taxon>
        <taxon>Candidatus Avibacteroides</taxon>
    </lineage>
</organism>
<sequence>MWQDIAVCAIVVACVVWAVLHFGRFFSHRKGKSPCDGCTSDCKLRGRTGGKGKGCCG</sequence>
<evidence type="ECO:0000313" key="2">
    <source>
        <dbReference type="EMBL" id="HJD52830.1"/>
    </source>
</evidence>
<accession>A0A9D2UI43</accession>
<keyword evidence="1" id="KW-0812">Transmembrane</keyword>
<proteinExistence type="predicted"/>
<dbReference type="Proteomes" id="UP000787625">
    <property type="component" value="Unassembled WGS sequence"/>
</dbReference>
<keyword evidence="1" id="KW-1133">Transmembrane helix</keyword>
<name>A0A9D2UI43_9BACT</name>
<feature type="transmembrane region" description="Helical" evidence="1">
    <location>
        <begin position="6"/>
        <end position="23"/>
    </location>
</feature>
<reference evidence="2" key="1">
    <citation type="journal article" date="2021" name="PeerJ">
        <title>Extensive microbial diversity within the chicken gut microbiome revealed by metagenomics and culture.</title>
        <authorList>
            <person name="Gilroy R."/>
            <person name="Ravi A."/>
            <person name="Getino M."/>
            <person name="Pursley I."/>
            <person name="Horton D.L."/>
            <person name="Alikhan N.F."/>
            <person name="Baker D."/>
            <person name="Gharbi K."/>
            <person name="Hall N."/>
            <person name="Watson M."/>
            <person name="Adriaenssens E.M."/>
            <person name="Foster-Nyarko E."/>
            <person name="Jarju S."/>
            <person name="Secka A."/>
            <person name="Antonio M."/>
            <person name="Oren A."/>
            <person name="Chaudhuri R.R."/>
            <person name="La Ragione R."/>
            <person name="Hildebrand F."/>
            <person name="Pallen M.J."/>
        </authorList>
    </citation>
    <scope>NUCLEOTIDE SEQUENCE</scope>
    <source>
        <strain evidence="2">MalCec1-1739</strain>
    </source>
</reference>
<keyword evidence="1" id="KW-0472">Membrane</keyword>
<evidence type="ECO:0000313" key="3">
    <source>
        <dbReference type="Proteomes" id="UP000787625"/>
    </source>
</evidence>
<dbReference type="EMBL" id="DWUP01000077">
    <property type="protein sequence ID" value="HJD52830.1"/>
    <property type="molecule type" value="Genomic_DNA"/>
</dbReference>
<dbReference type="AlphaFoldDB" id="A0A9D2UI43"/>
<evidence type="ECO:0000256" key="1">
    <source>
        <dbReference type="SAM" id="Phobius"/>
    </source>
</evidence>
<gene>
    <name evidence="2" type="ORF">IAA93_03775</name>
</gene>